<dbReference type="PANTHER" id="PTHR14187:SF5">
    <property type="entry name" value="HEAT SHOCK 70 KDA PROTEIN 12A"/>
    <property type="match status" value="1"/>
</dbReference>
<dbReference type="AlphaFoldDB" id="A0A3L5TVB0"/>
<evidence type="ECO:0000313" key="1">
    <source>
        <dbReference type="EMBL" id="OPL33595.1"/>
    </source>
</evidence>
<gene>
    <name evidence="1" type="ORF">AM593_10040</name>
</gene>
<dbReference type="EMBL" id="KV582238">
    <property type="protein sequence ID" value="OPL33595.1"/>
    <property type="molecule type" value="Genomic_DNA"/>
</dbReference>
<organism evidence="1 2">
    <name type="scientific">Mytilus galloprovincialis</name>
    <name type="common">Mediterranean mussel</name>
    <dbReference type="NCBI Taxonomy" id="29158"/>
    <lineage>
        <taxon>Eukaryota</taxon>
        <taxon>Metazoa</taxon>
        <taxon>Spiralia</taxon>
        <taxon>Lophotrochozoa</taxon>
        <taxon>Mollusca</taxon>
        <taxon>Bivalvia</taxon>
        <taxon>Autobranchia</taxon>
        <taxon>Pteriomorphia</taxon>
        <taxon>Mytilida</taxon>
        <taxon>Mytiloidea</taxon>
        <taxon>Mytilidae</taxon>
        <taxon>Mytilinae</taxon>
        <taxon>Mytilus</taxon>
    </lineage>
</organism>
<reference evidence="1 2" key="1">
    <citation type="journal article" date="2016" name="PLoS ONE">
        <title>A First Insight into the Genome of the Filter-Feeder Mussel Mytilus galloprovincialis.</title>
        <authorList>
            <person name="Murgarella M."/>
            <person name="Puiu D."/>
            <person name="Novoa B."/>
            <person name="Figueras A."/>
            <person name="Posada D."/>
            <person name="Canchaya C."/>
        </authorList>
    </citation>
    <scope>NUCLEOTIDE SEQUENCE [LARGE SCALE GENOMIC DNA]</scope>
    <source>
        <tissue evidence="1">Muscle</tissue>
    </source>
</reference>
<dbReference type="Gene3D" id="3.30.420.40">
    <property type="match status" value="1"/>
</dbReference>
<feature type="non-terminal residue" evidence="1">
    <location>
        <position position="1"/>
    </location>
</feature>
<dbReference type="PANTHER" id="PTHR14187">
    <property type="entry name" value="ALPHA KINASE/ELONGATION FACTOR 2 KINASE"/>
    <property type="match status" value="1"/>
</dbReference>
<protein>
    <submittedName>
        <fullName evidence="1">Uncharacterized protein</fullName>
    </submittedName>
</protein>
<dbReference type="Proteomes" id="UP000266721">
    <property type="component" value="Unassembled WGS sequence"/>
</dbReference>
<proteinExistence type="predicted"/>
<keyword evidence="2" id="KW-1185">Reference proteome</keyword>
<dbReference type="InterPro" id="IPR043129">
    <property type="entry name" value="ATPase_NBD"/>
</dbReference>
<evidence type="ECO:0000313" key="2">
    <source>
        <dbReference type="Proteomes" id="UP000266721"/>
    </source>
</evidence>
<dbReference type="SUPFAM" id="SSF53067">
    <property type="entry name" value="Actin-like ATPase domain"/>
    <property type="match status" value="1"/>
</dbReference>
<comment type="caution">
    <text evidence="1">The sequence shown here is derived from an EMBL/GenBank/DDBJ whole genome shotgun (WGS) entry which is preliminary data.</text>
</comment>
<sequence length="196" mass="22574">MAGAVPSCPLFLILENQIRNYSWVAAIDFGTCLSGYALSKYEDYKQYALKIVHKQCWNKSAKNQDVPKTTTCLLLDKNKKFVSFGYDAIECFSQAELDDQQDDYFLFKNFKMCLYNPKTPLMEMTIPDMQGRHVAASTIFAESLNAIKMKLLDTLYEHDQFASNSEIRWVVTVPAIWRDDARTFMRNAAKETTDKL</sequence>
<dbReference type="SMR" id="A0A3L5TVB0"/>
<accession>A0A3L5TVB0</accession>
<name>A0A3L5TVB0_MYTGA</name>